<proteinExistence type="predicted"/>
<comment type="caution">
    <text evidence="2">The sequence shown here is derived from an EMBL/GenBank/DDBJ whole genome shotgun (WGS) entry which is preliminary data.</text>
</comment>
<dbReference type="Proteomes" id="UP000289238">
    <property type="component" value="Unassembled WGS sequence"/>
</dbReference>
<keyword evidence="1" id="KW-0472">Membrane</keyword>
<sequence>MLYLACLLLAVGFYAMYKASAKMSSKKVISNKNKTRKNKWILNSLGFYLLCFGYGLFINQMSWAAGIFTASVILMTFSSLIIILAPLNLFKFN</sequence>
<reference evidence="2 3" key="1">
    <citation type="submission" date="2018-07" db="EMBL/GenBank/DDBJ databases">
        <title>Leeuwenhoekiella genomics.</title>
        <authorList>
            <person name="Tahon G."/>
            <person name="Willems A."/>
        </authorList>
    </citation>
    <scope>NUCLEOTIDE SEQUENCE [LARGE SCALE GENOMIC DNA]</scope>
    <source>
        <strain evidence="2 3">LMG 22550</strain>
    </source>
</reference>
<dbReference type="EMBL" id="QOVM01000004">
    <property type="protein sequence ID" value="RXG21998.1"/>
    <property type="molecule type" value="Genomic_DNA"/>
</dbReference>
<organism evidence="2 3">
    <name type="scientific">Leeuwenhoekiella aequorea</name>
    <dbReference type="NCBI Taxonomy" id="283736"/>
    <lineage>
        <taxon>Bacteria</taxon>
        <taxon>Pseudomonadati</taxon>
        <taxon>Bacteroidota</taxon>
        <taxon>Flavobacteriia</taxon>
        <taxon>Flavobacteriales</taxon>
        <taxon>Flavobacteriaceae</taxon>
        <taxon>Leeuwenhoekiella</taxon>
    </lineage>
</organism>
<feature type="transmembrane region" description="Helical" evidence="1">
    <location>
        <begin position="40"/>
        <end position="58"/>
    </location>
</feature>
<evidence type="ECO:0008006" key="4">
    <source>
        <dbReference type="Google" id="ProtNLM"/>
    </source>
</evidence>
<dbReference type="AlphaFoldDB" id="A0A4Q0P6X8"/>
<keyword evidence="3" id="KW-1185">Reference proteome</keyword>
<accession>A0A4Q0P6X8</accession>
<keyword evidence="1" id="KW-0812">Transmembrane</keyword>
<name>A0A4Q0P6X8_9FLAO</name>
<evidence type="ECO:0000313" key="2">
    <source>
        <dbReference type="EMBL" id="RXG21998.1"/>
    </source>
</evidence>
<feature type="transmembrane region" description="Helical" evidence="1">
    <location>
        <begin position="65"/>
        <end position="87"/>
    </location>
</feature>
<protein>
    <recommendedName>
        <fullName evidence="4">DUF3325 domain-containing protein</fullName>
    </recommendedName>
</protein>
<evidence type="ECO:0000313" key="3">
    <source>
        <dbReference type="Proteomes" id="UP000289238"/>
    </source>
</evidence>
<gene>
    <name evidence="2" type="ORF">DSM00_2062</name>
</gene>
<evidence type="ECO:0000256" key="1">
    <source>
        <dbReference type="SAM" id="Phobius"/>
    </source>
</evidence>
<keyword evidence="1" id="KW-1133">Transmembrane helix</keyword>